<keyword evidence="3" id="KW-1185">Reference proteome</keyword>
<organism evidence="2 3">
    <name type="scientific">Streptomyces hyaluromycini</name>
    <dbReference type="NCBI Taxonomy" id="1377993"/>
    <lineage>
        <taxon>Bacteria</taxon>
        <taxon>Bacillati</taxon>
        <taxon>Actinomycetota</taxon>
        <taxon>Actinomycetes</taxon>
        <taxon>Kitasatosporales</taxon>
        <taxon>Streptomycetaceae</taxon>
        <taxon>Streptomyces</taxon>
    </lineage>
</organism>
<feature type="transmembrane region" description="Helical" evidence="1">
    <location>
        <begin position="6"/>
        <end position="28"/>
    </location>
</feature>
<accession>A0ABV1XGU4</accession>
<keyword evidence="1" id="KW-0812">Transmembrane</keyword>
<keyword evidence="1" id="KW-1133">Transmembrane helix</keyword>
<evidence type="ECO:0000313" key="2">
    <source>
        <dbReference type="EMBL" id="MER7188274.1"/>
    </source>
</evidence>
<dbReference type="Proteomes" id="UP001474181">
    <property type="component" value="Unassembled WGS sequence"/>
</dbReference>
<evidence type="ECO:0000256" key="1">
    <source>
        <dbReference type="SAM" id="Phobius"/>
    </source>
</evidence>
<evidence type="ECO:0000313" key="3">
    <source>
        <dbReference type="Proteomes" id="UP001474181"/>
    </source>
</evidence>
<comment type="caution">
    <text evidence="2">The sequence shown here is derived from an EMBL/GenBank/DDBJ whole genome shotgun (WGS) entry which is preliminary data.</text>
</comment>
<dbReference type="EMBL" id="JBEPEK010001135">
    <property type="protein sequence ID" value="MER7188274.1"/>
    <property type="molecule type" value="Genomic_DNA"/>
</dbReference>
<feature type="non-terminal residue" evidence="2">
    <location>
        <position position="117"/>
    </location>
</feature>
<reference evidence="2 3" key="1">
    <citation type="submission" date="2024-06" db="EMBL/GenBank/DDBJ databases">
        <title>The Natural Products Discovery Center: Release of the First 8490 Sequenced Strains for Exploring Actinobacteria Biosynthetic Diversity.</title>
        <authorList>
            <person name="Kalkreuter E."/>
            <person name="Kautsar S.A."/>
            <person name="Yang D."/>
            <person name="Bader C.D."/>
            <person name="Teijaro C.N."/>
            <person name="Fluegel L."/>
            <person name="Davis C.M."/>
            <person name="Simpson J.R."/>
            <person name="Lauterbach L."/>
            <person name="Steele A.D."/>
            <person name="Gui C."/>
            <person name="Meng S."/>
            <person name="Li G."/>
            <person name="Viehrig K."/>
            <person name="Ye F."/>
            <person name="Su P."/>
            <person name="Kiefer A.F."/>
            <person name="Nichols A."/>
            <person name="Cepeda A.J."/>
            <person name="Yan W."/>
            <person name="Fan B."/>
            <person name="Jiang Y."/>
            <person name="Adhikari A."/>
            <person name="Zheng C.-J."/>
            <person name="Schuster L."/>
            <person name="Cowan T.M."/>
            <person name="Smanski M.J."/>
            <person name="Chevrette M.G."/>
            <person name="De Carvalho L.P.S."/>
            <person name="Shen B."/>
        </authorList>
    </citation>
    <scope>NUCLEOTIDE SEQUENCE [LARGE SCALE GENOMIC DNA]</scope>
    <source>
        <strain evidence="2 3">NPDC000234</strain>
    </source>
</reference>
<gene>
    <name evidence="2" type="ORF">ABT404_53975</name>
</gene>
<sequence length="117" mass="12895">MTGDVGPTAWFGLAGAVVLVAAVTHWLVRRAGGWRALRRRVRNEMRLTVRAFAQPVRTEVRYRSRLRLLVRLLRDPGLWADAERSVAMAADVDPAARPYGVLAGPHLLGVLMAARTA</sequence>
<protein>
    <submittedName>
        <fullName evidence="2">Uncharacterized protein</fullName>
    </submittedName>
</protein>
<keyword evidence="1" id="KW-0472">Membrane</keyword>
<proteinExistence type="predicted"/>
<name>A0ABV1XGU4_9ACTN</name>